<name>A0A426ZL67_ENSVE</name>
<reference evidence="1 2" key="1">
    <citation type="journal article" date="2014" name="Agronomy (Basel)">
        <title>A Draft Genome Sequence for Ensete ventricosum, the Drought-Tolerant Tree Against Hunger.</title>
        <authorList>
            <person name="Harrison J."/>
            <person name="Moore K.A."/>
            <person name="Paszkiewicz K."/>
            <person name="Jones T."/>
            <person name="Grant M."/>
            <person name="Ambacheew D."/>
            <person name="Muzemil S."/>
            <person name="Studholme D.J."/>
        </authorList>
    </citation>
    <scope>NUCLEOTIDE SEQUENCE [LARGE SCALE GENOMIC DNA]</scope>
</reference>
<comment type="caution">
    <text evidence="1">The sequence shown here is derived from an EMBL/GenBank/DDBJ whole genome shotgun (WGS) entry which is preliminary data.</text>
</comment>
<dbReference type="EMBL" id="AMZH03006115">
    <property type="protein sequence ID" value="RRT64644.1"/>
    <property type="molecule type" value="Genomic_DNA"/>
</dbReference>
<protein>
    <submittedName>
        <fullName evidence="1">Uncharacterized protein</fullName>
    </submittedName>
</protein>
<organism evidence="1 2">
    <name type="scientific">Ensete ventricosum</name>
    <name type="common">Abyssinian banana</name>
    <name type="synonym">Musa ensete</name>
    <dbReference type="NCBI Taxonomy" id="4639"/>
    <lineage>
        <taxon>Eukaryota</taxon>
        <taxon>Viridiplantae</taxon>
        <taxon>Streptophyta</taxon>
        <taxon>Embryophyta</taxon>
        <taxon>Tracheophyta</taxon>
        <taxon>Spermatophyta</taxon>
        <taxon>Magnoliopsida</taxon>
        <taxon>Liliopsida</taxon>
        <taxon>Zingiberales</taxon>
        <taxon>Musaceae</taxon>
        <taxon>Ensete</taxon>
    </lineage>
</organism>
<sequence length="106" mass="11490">MGALQLAPFASAALQALPPLRAGHNRSCPRAAALLPTGVDPRSSYRPLRVPLASLSGWHWPQPATPLQGALVAAWPGREENRSGRLQLQPINYESPLLFIESHQKP</sequence>
<proteinExistence type="predicted"/>
<gene>
    <name evidence="1" type="ORF">B296_00006036</name>
</gene>
<evidence type="ECO:0000313" key="1">
    <source>
        <dbReference type="EMBL" id="RRT64644.1"/>
    </source>
</evidence>
<dbReference type="AlphaFoldDB" id="A0A426ZL67"/>
<dbReference type="Proteomes" id="UP000287651">
    <property type="component" value="Unassembled WGS sequence"/>
</dbReference>
<evidence type="ECO:0000313" key="2">
    <source>
        <dbReference type="Proteomes" id="UP000287651"/>
    </source>
</evidence>
<accession>A0A426ZL67</accession>